<organism evidence="2 3">
    <name type="scientific">Genlisea aurea</name>
    <dbReference type="NCBI Taxonomy" id="192259"/>
    <lineage>
        <taxon>Eukaryota</taxon>
        <taxon>Viridiplantae</taxon>
        <taxon>Streptophyta</taxon>
        <taxon>Embryophyta</taxon>
        <taxon>Tracheophyta</taxon>
        <taxon>Spermatophyta</taxon>
        <taxon>Magnoliopsida</taxon>
        <taxon>eudicotyledons</taxon>
        <taxon>Gunneridae</taxon>
        <taxon>Pentapetalae</taxon>
        <taxon>asterids</taxon>
        <taxon>lamiids</taxon>
        <taxon>Lamiales</taxon>
        <taxon>Lentibulariaceae</taxon>
        <taxon>Genlisea</taxon>
    </lineage>
</organism>
<dbReference type="AlphaFoldDB" id="S8BVA0"/>
<feature type="non-terminal residue" evidence="2">
    <location>
        <position position="90"/>
    </location>
</feature>
<keyword evidence="1" id="KW-0472">Membrane</keyword>
<evidence type="ECO:0000256" key="1">
    <source>
        <dbReference type="SAM" id="Phobius"/>
    </source>
</evidence>
<keyword evidence="1" id="KW-1133">Transmembrane helix</keyword>
<feature type="transmembrane region" description="Helical" evidence="1">
    <location>
        <begin position="42"/>
        <end position="62"/>
    </location>
</feature>
<gene>
    <name evidence="2" type="ORF">M569_16305</name>
</gene>
<protein>
    <submittedName>
        <fullName evidence="2">Uncharacterized protein</fullName>
    </submittedName>
</protein>
<keyword evidence="3" id="KW-1185">Reference proteome</keyword>
<evidence type="ECO:0000313" key="2">
    <source>
        <dbReference type="EMBL" id="EPS58510.1"/>
    </source>
</evidence>
<proteinExistence type="predicted"/>
<feature type="non-terminal residue" evidence="2">
    <location>
        <position position="1"/>
    </location>
</feature>
<sequence>DLMPCLIHFVDIFFNFKLGNLKYYSMSWVVVRYHKKNLILNLTNYQIVIKLYTNILGLLYFFDTFVQSWLYSGLSLINLLVFTGASSSLL</sequence>
<comment type="caution">
    <text evidence="2">The sequence shown here is derived from an EMBL/GenBank/DDBJ whole genome shotgun (WGS) entry which is preliminary data.</text>
</comment>
<keyword evidence="1" id="KW-0812">Transmembrane</keyword>
<dbReference type="EMBL" id="AUSU01009154">
    <property type="protein sequence ID" value="EPS58510.1"/>
    <property type="molecule type" value="Genomic_DNA"/>
</dbReference>
<feature type="transmembrane region" description="Helical" evidence="1">
    <location>
        <begin position="68"/>
        <end position="89"/>
    </location>
</feature>
<evidence type="ECO:0000313" key="3">
    <source>
        <dbReference type="Proteomes" id="UP000015453"/>
    </source>
</evidence>
<reference evidence="2 3" key="1">
    <citation type="journal article" date="2013" name="BMC Genomics">
        <title>The miniature genome of a carnivorous plant Genlisea aurea contains a low number of genes and short non-coding sequences.</title>
        <authorList>
            <person name="Leushkin E.V."/>
            <person name="Sutormin R.A."/>
            <person name="Nabieva E.R."/>
            <person name="Penin A.A."/>
            <person name="Kondrashov A.S."/>
            <person name="Logacheva M.D."/>
        </authorList>
    </citation>
    <scope>NUCLEOTIDE SEQUENCE [LARGE SCALE GENOMIC DNA]</scope>
</reference>
<name>S8BVA0_9LAMI</name>
<accession>S8BVA0</accession>
<dbReference type="Proteomes" id="UP000015453">
    <property type="component" value="Unassembled WGS sequence"/>
</dbReference>